<proteinExistence type="predicted"/>
<dbReference type="GO" id="GO:0005615">
    <property type="term" value="C:extracellular space"/>
    <property type="evidence" value="ECO:0007669"/>
    <property type="project" value="TreeGrafter"/>
</dbReference>
<protein>
    <recommendedName>
        <fullName evidence="1">Fibrinogen C-terminal domain-containing protein</fullName>
    </recommendedName>
</protein>
<sequence length="307" mass="35230">MSNLRDGQSDIRDINFILMKHLDERISGNIVINDSKADIPVISDGNCSKAFGADTVKEDLDMLKEQMKKLADVCKTESDVEIYKEPCTNATLSISEDCVGGPDGVNIILTKRGKQILARCEAGWLIIAHRYDGSVDFNLDWDNYQHGFGNIRKEHFIGFENILPVLLQKRYKARFDLTTWESETGYAEYQTFDINDKNDKYRISIDDYSGTAGDSMQWSNHMRFTTKDNDNDRRTGNCAEGHEGPFWYDSCNWGNKGSIFGRYAKNPKCSNAWNCLTWYDWPKKLPGVDNNSLYSFKEVKIKIRPIY</sequence>
<dbReference type="SMART" id="SM00186">
    <property type="entry name" value="FBG"/>
    <property type="match status" value="1"/>
</dbReference>
<accession>A0A8S4NHI4</accession>
<dbReference type="EMBL" id="CAIIXF020000004">
    <property type="protein sequence ID" value="CAH1780699.1"/>
    <property type="molecule type" value="Genomic_DNA"/>
</dbReference>
<dbReference type="AlphaFoldDB" id="A0A8S4NHI4"/>
<organism evidence="2 3">
    <name type="scientific">Owenia fusiformis</name>
    <name type="common">Polychaete worm</name>
    <dbReference type="NCBI Taxonomy" id="6347"/>
    <lineage>
        <taxon>Eukaryota</taxon>
        <taxon>Metazoa</taxon>
        <taxon>Spiralia</taxon>
        <taxon>Lophotrochozoa</taxon>
        <taxon>Annelida</taxon>
        <taxon>Polychaeta</taxon>
        <taxon>Sedentaria</taxon>
        <taxon>Canalipalpata</taxon>
        <taxon>Sabellida</taxon>
        <taxon>Oweniida</taxon>
        <taxon>Oweniidae</taxon>
        <taxon>Owenia</taxon>
    </lineage>
</organism>
<dbReference type="InterPro" id="IPR002181">
    <property type="entry name" value="Fibrinogen_a/b/g_C_dom"/>
</dbReference>
<dbReference type="Pfam" id="PF00147">
    <property type="entry name" value="Fibrinogen_C"/>
    <property type="match status" value="1"/>
</dbReference>
<keyword evidence="3" id="KW-1185">Reference proteome</keyword>
<dbReference type="InterPro" id="IPR050373">
    <property type="entry name" value="Fibrinogen_C-term_domain"/>
</dbReference>
<evidence type="ECO:0000259" key="1">
    <source>
        <dbReference type="PROSITE" id="PS51406"/>
    </source>
</evidence>
<dbReference type="PANTHER" id="PTHR19143">
    <property type="entry name" value="FIBRINOGEN/TENASCIN/ANGIOPOEITIN"/>
    <property type="match status" value="1"/>
</dbReference>
<dbReference type="Gene3D" id="3.90.215.10">
    <property type="entry name" value="Gamma Fibrinogen, chain A, domain 1"/>
    <property type="match status" value="1"/>
</dbReference>
<comment type="caution">
    <text evidence="2">The sequence shown here is derived from an EMBL/GenBank/DDBJ whole genome shotgun (WGS) entry which is preliminary data.</text>
</comment>
<evidence type="ECO:0000313" key="2">
    <source>
        <dbReference type="EMBL" id="CAH1780699.1"/>
    </source>
</evidence>
<name>A0A8S4NHI4_OWEFU</name>
<dbReference type="Proteomes" id="UP000749559">
    <property type="component" value="Unassembled WGS sequence"/>
</dbReference>
<feature type="domain" description="Fibrinogen C-terminal" evidence="1">
    <location>
        <begin position="89"/>
        <end position="307"/>
    </location>
</feature>
<dbReference type="InterPro" id="IPR014716">
    <property type="entry name" value="Fibrinogen_a/b/g_C_1"/>
</dbReference>
<dbReference type="OrthoDB" id="7735550at2759"/>
<dbReference type="PROSITE" id="PS51406">
    <property type="entry name" value="FIBRINOGEN_C_2"/>
    <property type="match status" value="1"/>
</dbReference>
<evidence type="ECO:0000313" key="3">
    <source>
        <dbReference type="Proteomes" id="UP000749559"/>
    </source>
</evidence>
<dbReference type="InterPro" id="IPR036056">
    <property type="entry name" value="Fibrinogen-like_C"/>
</dbReference>
<dbReference type="CDD" id="cd00087">
    <property type="entry name" value="FReD"/>
    <property type="match status" value="1"/>
</dbReference>
<gene>
    <name evidence="2" type="ORF">OFUS_LOCUS7357</name>
</gene>
<reference evidence="2" key="1">
    <citation type="submission" date="2022-03" db="EMBL/GenBank/DDBJ databases">
        <authorList>
            <person name="Martin C."/>
        </authorList>
    </citation>
    <scope>NUCLEOTIDE SEQUENCE</scope>
</reference>
<dbReference type="SUPFAM" id="SSF56496">
    <property type="entry name" value="Fibrinogen C-terminal domain-like"/>
    <property type="match status" value="1"/>
</dbReference>